<comment type="caution">
    <text evidence="1">The sequence shown here is derived from an EMBL/GenBank/DDBJ whole genome shotgun (WGS) entry which is preliminary data.</text>
</comment>
<keyword evidence="2" id="KW-1185">Reference proteome</keyword>
<accession>A0AAV1R6T7</accession>
<gene>
    <name evidence="1" type="ORF">DCAF_LOCUS7277</name>
</gene>
<evidence type="ECO:0000313" key="1">
    <source>
        <dbReference type="EMBL" id="CAK7329522.1"/>
    </source>
</evidence>
<dbReference type="Proteomes" id="UP001314170">
    <property type="component" value="Unassembled WGS sequence"/>
</dbReference>
<sequence>MELAETEPFTEESLFSSTTLLSCINGVHILRCSSCTDGGGRGRSGTDEVAKAYLYKELAESAEDIILRINVLK</sequence>
<reference evidence="1 2" key="1">
    <citation type="submission" date="2024-01" db="EMBL/GenBank/DDBJ databases">
        <authorList>
            <person name="Waweru B."/>
        </authorList>
    </citation>
    <scope>NUCLEOTIDE SEQUENCE [LARGE SCALE GENOMIC DNA]</scope>
</reference>
<proteinExistence type="predicted"/>
<name>A0AAV1R6T7_9ROSI</name>
<evidence type="ECO:0000313" key="2">
    <source>
        <dbReference type="Proteomes" id="UP001314170"/>
    </source>
</evidence>
<dbReference type="AlphaFoldDB" id="A0AAV1R6T7"/>
<protein>
    <submittedName>
        <fullName evidence="1">Uncharacterized protein</fullName>
    </submittedName>
</protein>
<dbReference type="EMBL" id="CAWUPB010000913">
    <property type="protein sequence ID" value="CAK7329522.1"/>
    <property type="molecule type" value="Genomic_DNA"/>
</dbReference>
<organism evidence="1 2">
    <name type="scientific">Dovyalis caffra</name>
    <dbReference type="NCBI Taxonomy" id="77055"/>
    <lineage>
        <taxon>Eukaryota</taxon>
        <taxon>Viridiplantae</taxon>
        <taxon>Streptophyta</taxon>
        <taxon>Embryophyta</taxon>
        <taxon>Tracheophyta</taxon>
        <taxon>Spermatophyta</taxon>
        <taxon>Magnoliopsida</taxon>
        <taxon>eudicotyledons</taxon>
        <taxon>Gunneridae</taxon>
        <taxon>Pentapetalae</taxon>
        <taxon>rosids</taxon>
        <taxon>fabids</taxon>
        <taxon>Malpighiales</taxon>
        <taxon>Salicaceae</taxon>
        <taxon>Flacourtieae</taxon>
        <taxon>Dovyalis</taxon>
    </lineage>
</organism>